<feature type="compositionally biased region" description="Low complexity" evidence="1">
    <location>
        <begin position="18"/>
        <end position="31"/>
    </location>
</feature>
<comment type="caution">
    <text evidence="2">The sequence shown here is derived from an EMBL/GenBank/DDBJ whole genome shotgun (WGS) entry which is preliminary data.</text>
</comment>
<evidence type="ECO:0000256" key="1">
    <source>
        <dbReference type="SAM" id="MobiDB-lite"/>
    </source>
</evidence>
<dbReference type="AlphaFoldDB" id="A0AAX6ERM0"/>
<proteinExistence type="predicted"/>
<organism evidence="2 4">
    <name type="scientific">Iris pallida</name>
    <name type="common">Sweet iris</name>
    <dbReference type="NCBI Taxonomy" id="29817"/>
    <lineage>
        <taxon>Eukaryota</taxon>
        <taxon>Viridiplantae</taxon>
        <taxon>Streptophyta</taxon>
        <taxon>Embryophyta</taxon>
        <taxon>Tracheophyta</taxon>
        <taxon>Spermatophyta</taxon>
        <taxon>Magnoliopsida</taxon>
        <taxon>Liliopsida</taxon>
        <taxon>Asparagales</taxon>
        <taxon>Iridaceae</taxon>
        <taxon>Iridoideae</taxon>
        <taxon>Irideae</taxon>
        <taxon>Iris</taxon>
    </lineage>
</organism>
<reference evidence="2" key="2">
    <citation type="submission" date="2023-04" db="EMBL/GenBank/DDBJ databases">
        <authorList>
            <person name="Bruccoleri R.E."/>
            <person name="Oakeley E.J."/>
            <person name="Faust A.-M."/>
            <person name="Dessus-Babus S."/>
            <person name="Altorfer M."/>
            <person name="Burckhardt D."/>
            <person name="Oertli M."/>
            <person name="Naumann U."/>
            <person name="Petersen F."/>
            <person name="Wong J."/>
        </authorList>
    </citation>
    <scope>NUCLEOTIDE SEQUENCE</scope>
    <source>
        <strain evidence="2">GSM-AAB239-AS_SAM_17_03QT</strain>
        <tissue evidence="2">Leaf</tissue>
    </source>
</reference>
<dbReference type="Proteomes" id="UP001140949">
    <property type="component" value="Unassembled WGS sequence"/>
</dbReference>
<evidence type="ECO:0000313" key="4">
    <source>
        <dbReference type="Proteomes" id="UP001140949"/>
    </source>
</evidence>
<evidence type="ECO:0000313" key="3">
    <source>
        <dbReference type="EMBL" id="KAJ6823446.1"/>
    </source>
</evidence>
<sequence>MAKTPPQRATTERPSPYSWTTATASRSSSPAMARGDED</sequence>
<dbReference type="EMBL" id="JANAVB010022816">
    <property type="protein sequence ID" value="KAJ6823446.1"/>
    <property type="molecule type" value="Genomic_DNA"/>
</dbReference>
<gene>
    <name evidence="2" type="ORF">M6B38_107150</name>
    <name evidence="3" type="ORF">M6B38_383690</name>
</gene>
<name>A0AAX6ERM0_IRIPA</name>
<accession>A0AAX6ERM0</accession>
<keyword evidence="4" id="KW-1185">Reference proteome</keyword>
<feature type="region of interest" description="Disordered" evidence="1">
    <location>
        <begin position="1"/>
        <end position="38"/>
    </location>
</feature>
<protein>
    <submittedName>
        <fullName evidence="2">Uncharacterized protein</fullName>
    </submittedName>
</protein>
<evidence type="ECO:0000313" key="2">
    <source>
        <dbReference type="EMBL" id="KAJ6806716.1"/>
    </source>
</evidence>
<dbReference type="EMBL" id="JANAVB010034420">
    <property type="protein sequence ID" value="KAJ6806716.1"/>
    <property type="molecule type" value="Genomic_DNA"/>
</dbReference>
<reference evidence="2" key="1">
    <citation type="journal article" date="2023" name="GigaByte">
        <title>Genome assembly of the bearded iris, Iris pallida Lam.</title>
        <authorList>
            <person name="Bruccoleri R.E."/>
            <person name="Oakeley E.J."/>
            <person name="Faust A.M.E."/>
            <person name="Altorfer M."/>
            <person name="Dessus-Babus S."/>
            <person name="Burckhardt D."/>
            <person name="Oertli M."/>
            <person name="Naumann U."/>
            <person name="Petersen F."/>
            <person name="Wong J."/>
        </authorList>
    </citation>
    <scope>NUCLEOTIDE SEQUENCE</scope>
    <source>
        <strain evidence="2">GSM-AAB239-AS_SAM_17_03QT</strain>
    </source>
</reference>